<dbReference type="InterPro" id="IPR032710">
    <property type="entry name" value="NTF2-like_dom_sf"/>
</dbReference>
<accession>A0A5C7BDH4</accession>
<keyword evidence="2" id="KW-1185">Reference proteome</keyword>
<dbReference type="Gene3D" id="3.10.450.50">
    <property type="match status" value="1"/>
</dbReference>
<name>A0A5C7BDH4_9FLAO</name>
<organism evidence="1 2">
    <name type="scientific">Psychroserpens burtonensis</name>
    <dbReference type="NCBI Taxonomy" id="49278"/>
    <lineage>
        <taxon>Bacteria</taxon>
        <taxon>Pseudomonadati</taxon>
        <taxon>Bacteroidota</taxon>
        <taxon>Flavobacteriia</taxon>
        <taxon>Flavobacteriales</taxon>
        <taxon>Flavobacteriaceae</taxon>
        <taxon>Psychroserpens</taxon>
    </lineage>
</organism>
<comment type="caution">
    <text evidence="1">The sequence shown here is derived from an EMBL/GenBank/DDBJ whole genome shotgun (WGS) entry which is preliminary data.</text>
</comment>
<evidence type="ECO:0000313" key="1">
    <source>
        <dbReference type="EMBL" id="TXE19947.1"/>
    </source>
</evidence>
<dbReference type="Proteomes" id="UP000321938">
    <property type="component" value="Unassembled WGS sequence"/>
</dbReference>
<gene>
    <name evidence="1" type="ORF">ES692_01420</name>
</gene>
<evidence type="ECO:0000313" key="2">
    <source>
        <dbReference type="Proteomes" id="UP000321938"/>
    </source>
</evidence>
<dbReference type="EMBL" id="VOSB01000002">
    <property type="protein sequence ID" value="TXE19947.1"/>
    <property type="molecule type" value="Genomic_DNA"/>
</dbReference>
<proteinExistence type="predicted"/>
<sequence>MKQYLFLFFFGIGFSINAQTYSEVYKTLKANDSLIFERSFNKCELQYLDQLISDDFEFYHDTAGITNSKKLFIQTMKDGVCKSNSVTKPTRELVEESIEVFLLKHNGKIYGALQNGIHKFFETTNGHKVVGSTAKFSHLWLLENDKWFLKRVISFDHQMK</sequence>
<dbReference type="AlphaFoldDB" id="A0A5C7BDH4"/>
<dbReference type="RefSeq" id="WP_028872543.1">
    <property type="nucleotide sequence ID" value="NZ_VOSB01000002.1"/>
</dbReference>
<reference evidence="1 2" key="1">
    <citation type="submission" date="2019-08" db="EMBL/GenBank/DDBJ databases">
        <title>Genome of Psychroserpens burtonensis ACAM 167.</title>
        <authorList>
            <person name="Bowman J.P."/>
        </authorList>
    </citation>
    <scope>NUCLEOTIDE SEQUENCE [LARGE SCALE GENOMIC DNA]</scope>
    <source>
        <strain evidence="1 2">ACAM 167</strain>
    </source>
</reference>
<protein>
    <submittedName>
        <fullName evidence="1">Nuclear transport factor 2 family protein</fullName>
    </submittedName>
</protein>
<dbReference type="OrthoDB" id="1357763at2"/>
<dbReference type="SUPFAM" id="SSF54427">
    <property type="entry name" value="NTF2-like"/>
    <property type="match status" value="1"/>
</dbReference>
<dbReference type="STRING" id="1123037.GCA_000425305_02816"/>